<gene>
    <name evidence="1" type="ORF">LCGC14_1483840</name>
</gene>
<sequence>MEQFIKDGDFLVIIKKIEIRQTREDLEITIM</sequence>
<proteinExistence type="predicted"/>
<dbReference type="EMBL" id="LAZR01010586">
    <property type="protein sequence ID" value="KKM66171.1"/>
    <property type="molecule type" value="Genomic_DNA"/>
</dbReference>
<accession>A0A0F9JUK9</accession>
<name>A0A0F9JUK9_9ZZZZ</name>
<organism evidence="1">
    <name type="scientific">marine sediment metagenome</name>
    <dbReference type="NCBI Taxonomy" id="412755"/>
    <lineage>
        <taxon>unclassified sequences</taxon>
        <taxon>metagenomes</taxon>
        <taxon>ecological metagenomes</taxon>
    </lineage>
</organism>
<evidence type="ECO:0000313" key="1">
    <source>
        <dbReference type="EMBL" id="KKM66171.1"/>
    </source>
</evidence>
<dbReference type="AlphaFoldDB" id="A0A0F9JUK9"/>
<protein>
    <submittedName>
        <fullName evidence="1">Uncharacterized protein</fullName>
    </submittedName>
</protein>
<comment type="caution">
    <text evidence="1">The sequence shown here is derived from an EMBL/GenBank/DDBJ whole genome shotgun (WGS) entry which is preliminary data.</text>
</comment>
<reference evidence="1" key="1">
    <citation type="journal article" date="2015" name="Nature">
        <title>Complex archaea that bridge the gap between prokaryotes and eukaryotes.</title>
        <authorList>
            <person name="Spang A."/>
            <person name="Saw J.H."/>
            <person name="Jorgensen S.L."/>
            <person name="Zaremba-Niedzwiedzka K."/>
            <person name="Martijn J."/>
            <person name="Lind A.E."/>
            <person name="van Eijk R."/>
            <person name="Schleper C."/>
            <person name="Guy L."/>
            <person name="Ettema T.J."/>
        </authorList>
    </citation>
    <scope>NUCLEOTIDE SEQUENCE</scope>
</reference>